<feature type="transmembrane region" description="Helical" evidence="9">
    <location>
        <begin position="155"/>
        <end position="177"/>
    </location>
</feature>
<comment type="subcellular location">
    <subcellularLocation>
        <location evidence="1 8">Cell inner membrane</location>
        <topology evidence="1 8">Multi-pass membrane protein</topology>
    </subcellularLocation>
</comment>
<keyword evidence="3" id="KW-1003">Cell membrane</keyword>
<dbReference type="InterPro" id="IPR004681">
    <property type="entry name" value="TRAP_DctM"/>
</dbReference>
<keyword evidence="4 8" id="KW-0997">Cell inner membrane</keyword>
<dbReference type="Pfam" id="PF04290">
    <property type="entry name" value="DctQ"/>
    <property type="match status" value="1"/>
</dbReference>
<dbReference type="GO" id="GO:0022857">
    <property type="term" value="F:transmembrane transporter activity"/>
    <property type="evidence" value="ECO:0007669"/>
    <property type="project" value="UniProtKB-UniRule"/>
</dbReference>
<dbReference type="EMBL" id="CP001350">
    <property type="protein sequence ID" value="ACL62702.1"/>
    <property type="molecule type" value="Genomic_DNA"/>
</dbReference>
<evidence type="ECO:0000313" key="11">
    <source>
        <dbReference type="EMBL" id="ACL62702.1"/>
    </source>
</evidence>
<dbReference type="NCBIfam" id="TIGR00786">
    <property type="entry name" value="dctM"/>
    <property type="match status" value="1"/>
</dbReference>
<feature type="transmembrane region" description="Helical" evidence="9">
    <location>
        <begin position="40"/>
        <end position="62"/>
    </location>
</feature>
<dbReference type="Pfam" id="PF06808">
    <property type="entry name" value="DctM"/>
    <property type="match status" value="1"/>
</dbReference>
<feature type="transmembrane region" description="Helical" evidence="9">
    <location>
        <begin position="189"/>
        <end position="209"/>
    </location>
</feature>
<feature type="transmembrane region" description="Helical" evidence="9">
    <location>
        <begin position="429"/>
        <end position="451"/>
    </location>
</feature>
<keyword evidence="11" id="KW-0614">Plasmid</keyword>
<dbReference type="OrthoDB" id="7374726at2"/>
<evidence type="ECO:0000256" key="9">
    <source>
        <dbReference type="SAM" id="Phobius"/>
    </source>
</evidence>
<keyword evidence="12" id="KW-1185">Reference proteome</keyword>
<feature type="transmembrane region" description="Helical" evidence="9">
    <location>
        <begin position="221"/>
        <end position="249"/>
    </location>
</feature>
<dbReference type="PROSITE" id="PS50850">
    <property type="entry name" value="MFS"/>
    <property type="match status" value="1"/>
</dbReference>
<feature type="transmembrane region" description="Helical" evidence="9">
    <location>
        <begin position="530"/>
        <end position="560"/>
    </location>
</feature>
<dbReference type="Proteomes" id="UP000008207">
    <property type="component" value="Plasmid pMNOD01"/>
</dbReference>
<dbReference type="InterPro" id="IPR020846">
    <property type="entry name" value="MFS_dom"/>
</dbReference>
<feature type="transmembrane region" description="Helical" evidence="9">
    <location>
        <begin position="572"/>
        <end position="596"/>
    </location>
</feature>
<feature type="domain" description="Major facilitator superfamily (MFS) profile" evidence="10">
    <location>
        <begin position="537"/>
        <end position="643"/>
    </location>
</feature>
<feature type="transmembrane region" description="Helical" evidence="9">
    <location>
        <begin position="83"/>
        <end position="100"/>
    </location>
</feature>
<protein>
    <submittedName>
        <fullName evidence="11">TRAP dicarboxylate transporter, DctM subunit</fullName>
    </submittedName>
</protein>
<dbReference type="HOGENOM" id="CLU_019824_4_1_5"/>
<evidence type="ECO:0000256" key="2">
    <source>
        <dbReference type="ARBA" id="ARBA00022448"/>
    </source>
</evidence>
<feature type="transmembrane region" description="Helical" evidence="9">
    <location>
        <begin position="488"/>
        <end position="510"/>
    </location>
</feature>
<evidence type="ECO:0000256" key="6">
    <source>
        <dbReference type="ARBA" id="ARBA00022989"/>
    </source>
</evidence>
<dbReference type="RefSeq" id="WP_015934236.1">
    <property type="nucleotide sequence ID" value="NC_011892.1"/>
</dbReference>
<keyword evidence="6 9" id="KW-1133">Transmembrane helix</keyword>
<feature type="transmembrane region" description="Helical" evidence="9">
    <location>
        <begin position="120"/>
        <end position="143"/>
    </location>
</feature>
<evidence type="ECO:0000256" key="8">
    <source>
        <dbReference type="RuleBase" id="RU369079"/>
    </source>
</evidence>
<evidence type="ECO:0000313" key="12">
    <source>
        <dbReference type="Proteomes" id="UP000008207"/>
    </source>
</evidence>
<geneLocation type="plasmid" evidence="11 12">
    <name>pMNOD01</name>
</geneLocation>
<feature type="transmembrane region" description="Helical" evidence="9">
    <location>
        <begin position="384"/>
        <end position="408"/>
    </location>
</feature>
<keyword evidence="2 8" id="KW-0813">Transport</keyword>
<feature type="transmembrane region" description="Helical" evidence="9">
    <location>
        <begin position="457"/>
        <end position="476"/>
    </location>
</feature>
<accession>B8IWB2</accession>
<evidence type="ECO:0000256" key="1">
    <source>
        <dbReference type="ARBA" id="ARBA00004429"/>
    </source>
</evidence>
<dbReference type="GO" id="GO:0005886">
    <property type="term" value="C:plasma membrane"/>
    <property type="evidence" value="ECO:0007669"/>
    <property type="project" value="UniProtKB-SubCell"/>
</dbReference>
<dbReference type="KEGG" id="mno:Mnod_8627"/>
<gene>
    <name evidence="11" type="ordered locus">Mnod_8627</name>
</gene>
<feature type="transmembrane region" description="Helical" evidence="9">
    <location>
        <begin position="616"/>
        <end position="641"/>
    </location>
</feature>
<evidence type="ECO:0000256" key="4">
    <source>
        <dbReference type="ARBA" id="ARBA00022519"/>
    </source>
</evidence>
<evidence type="ECO:0000256" key="5">
    <source>
        <dbReference type="ARBA" id="ARBA00022692"/>
    </source>
</evidence>
<feature type="transmembrane region" description="Helical" evidence="9">
    <location>
        <begin position="269"/>
        <end position="286"/>
    </location>
</feature>
<reference evidence="12" key="1">
    <citation type="submission" date="2009-01" db="EMBL/GenBank/DDBJ databases">
        <title>Complete sequence of plasmid 1 of Methylobacterium nodulans ORS 2060.</title>
        <authorList>
            <consortium name="US DOE Joint Genome Institute"/>
            <person name="Lucas S."/>
            <person name="Copeland A."/>
            <person name="Lapidus A."/>
            <person name="Glavina del Rio T."/>
            <person name="Dalin E."/>
            <person name="Tice H."/>
            <person name="Bruce D."/>
            <person name="Goodwin L."/>
            <person name="Pitluck S."/>
            <person name="Sims D."/>
            <person name="Brettin T."/>
            <person name="Detter J.C."/>
            <person name="Han C."/>
            <person name="Larimer F."/>
            <person name="Land M."/>
            <person name="Hauser L."/>
            <person name="Kyrpides N."/>
            <person name="Ivanova N."/>
            <person name="Marx C.J."/>
            <person name="Richardson P."/>
        </authorList>
    </citation>
    <scope>NUCLEOTIDE SEQUENCE [LARGE SCALE GENOMIC DNA]</scope>
    <source>
        <strain evidence="12">LMG 21967 / CNCM I-2342 / ORS 2060</strain>
        <plasmid evidence="12">Plasmid pMNOD01</plasmid>
    </source>
</reference>
<keyword evidence="5 9" id="KW-0812">Transmembrane</keyword>
<evidence type="ECO:0000256" key="3">
    <source>
        <dbReference type="ARBA" id="ARBA00022475"/>
    </source>
</evidence>
<keyword evidence="7 9" id="KW-0472">Membrane</keyword>
<proteinExistence type="predicted"/>
<name>B8IWB2_METNO</name>
<dbReference type="InterPro" id="IPR010656">
    <property type="entry name" value="DctM"/>
</dbReference>
<evidence type="ECO:0000259" key="10">
    <source>
        <dbReference type="PROSITE" id="PS50850"/>
    </source>
</evidence>
<comment type="function">
    <text evidence="8">Part of the tripartite ATP-independent periplasmic (TRAP) transport system.</text>
</comment>
<dbReference type="PANTHER" id="PTHR33362">
    <property type="entry name" value="SIALIC ACID TRAP TRANSPORTER PERMEASE PROTEIN SIAT-RELATED"/>
    <property type="match status" value="1"/>
</dbReference>
<evidence type="ECO:0000256" key="7">
    <source>
        <dbReference type="ARBA" id="ARBA00023136"/>
    </source>
</evidence>
<sequence length="643" mass="67687">MVNILANGAPEAVHLGSAPAPEALPERGALARAYQRVMEMIGWLARAVLFVVLVGELCLILVEVSQRIFFGHSFLWAEEISRLALLTIAFIGGALAYRSHQHTTVALVTDALSAPLRRMVMAMIDVTILMIAAVAFLAATDLLQINAQSIMPMLQWNLGLTVVPFIAGMLLIGLFAIERLLIVHRLVPVVQAAIAAGIIGGIVYTMSLIPEIRLETGSALVAMLVVFFAIILLGLPVAFAMLLGSILFLLATDLAPTVAVAQNTIDGSGHFILLTLPFFIWAGMIMEKGGISRRLVGLAMALVGHFRGGLLQVVIMTTYLVSGVSGSKIADVVAVGSVMRDELERKGYHPKDGAAVLSASAAMSETIPPSIAMLVLGSVVPVSIGAMFIAGLLPAAVLALILMALVYVMAVRNPTIHVEKASRAVVVEATLGAILPLLMPAILVVGIKFGLATPTEVSSVAVLYGILLCALVYRSIGWGSFIKIAVECAITSGMVLFIIAAAGSFAWIMAAGNLPQHLVTLLHAAGDNRYLFLAGSILILIVVGSLLEGLPALIILGPILYPMATQLGIDGVHYAMVLLLSMGVGIFMPPLGIGFYVACSVMGTSVEQTSKAILPYLLALLFGILAVSAVPFFSLALLHVFGR</sequence>
<dbReference type="PANTHER" id="PTHR33362:SF2">
    <property type="entry name" value="TRAP TRANSPORTER LARGE PERMEASE PROTEIN"/>
    <property type="match status" value="1"/>
</dbReference>
<feature type="transmembrane region" description="Helical" evidence="9">
    <location>
        <begin position="298"/>
        <end position="321"/>
    </location>
</feature>
<organism evidence="11 12">
    <name type="scientific">Methylobacterium nodulans (strain LMG 21967 / CNCM I-2342 / ORS 2060)</name>
    <dbReference type="NCBI Taxonomy" id="460265"/>
    <lineage>
        <taxon>Bacteria</taxon>
        <taxon>Pseudomonadati</taxon>
        <taxon>Pseudomonadota</taxon>
        <taxon>Alphaproteobacteria</taxon>
        <taxon>Hyphomicrobiales</taxon>
        <taxon>Methylobacteriaceae</taxon>
        <taxon>Methylobacterium</taxon>
    </lineage>
</organism>
<dbReference type="InterPro" id="IPR055348">
    <property type="entry name" value="DctQ"/>
</dbReference>
<dbReference type="AlphaFoldDB" id="B8IWB2"/>